<evidence type="ECO:0000256" key="3">
    <source>
        <dbReference type="ARBA" id="ARBA00006792"/>
    </source>
</evidence>
<evidence type="ECO:0000313" key="11">
    <source>
        <dbReference type="Proteomes" id="UP001165085"/>
    </source>
</evidence>
<keyword evidence="7" id="KW-0496">Mitochondrion</keyword>
<gene>
    <name evidence="10" type="ORF">TrST_g12590</name>
</gene>
<keyword evidence="6 9" id="KW-1133">Transmembrane helix</keyword>
<comment type="similarity">
    <text evidence="3">Belongs to the MICOS complex subunit Mic10 family.</text>
</comment>
<evidence type="ECO:0000256" key="8">
    <source>
        <dbReference type="ARBA" id="ARBA00023136"/>
    </source>
</evidence>
<keyword evidence="5" id="KW-0999">Mitochondrion inner membrane</keyword>
<evidence type="ECO:0000256" key="6">
    <source>
        <dbReference type="ARBA" id="ARBA00022989"/>
    </source>
</evidence>
<accession>A0A9W7BU22</accession>
<comment type="function">
    <text evidence="1">Component of the MICOS complex, a large protein complex of the mitochondrial inner membrane that plays crucial roles in the maintenance of crista junctions, inner membrane architecture, and formation of contact sites to the outer membrane.</text>
</comment>
<feature type="transmembrane region" description="Helical" evidence="9">
    <location>
        <begin position="27"/>
        <end position="50"/>
    </location>
</feature>
<evidence type="ECO:0000256" key="7">
    <source>
        <dbReference type="ARBA" id="ARBA00023128"/>
    </source>
</evidence>
<feature type="transmembrane region" description="Helical" evidence="9">
    <location>
        <begin position="56"/>
        <end position="77"/>
    </location>
</feature>
<keyword evidence="11" id="KW-1185">Reference proteome</keyword>
<name>A0A9W7BU22_9STRA</name>
<dbReference type="Pfam" id="PF04418">
    <property type="entry name" value="DUF543"/>
    <property type="match status" value="1"/>
</dbReference>
<evidence type="ECO:0000256" key="4">
    <source>
        <dbReference type="ARBA" id="ARBA00022692"/>
    </source>
</evidence>
<reference evidence="11" key="1">
    <citation type="journal article" date="2023" name="Commun. Biol.">
        <title>Genome analysis of Parmales, the sister group of diatoms, reveals the evolutionary specialization of diatoms from phago-mixotrophs to photoautotrophs.</title>
        <authorList>
            <person name="Ban H."/>
            <person name="Sato S."/>
            <person name="Yoshikawa S."/>
            <person name="Yamada K."/>
            <person name="Nakamura Y."/>
            <person name="Ichinomiya M."/>
            <person name="Sato N."/>
            <person name="Blanc-Mathieu R."/>
            <person name="Endo H."/>
            <person name="Kuwata A."/>
            <person name="Ogata H."/>
        </authorList>
    </citation>
    <scope>NUCLEOTIDE SEQUENCE [LARGE SCALE GENOMIC DNA]</scope>
    <source>
        <strain evidence="11">NIES 3701</strain>
    </source>
</reference>
<comment type="caution">
    <text evidence="10">The sequence shown here is derived from an EMBL/GenBank/DDBJ whole genome shotgun (WGS) entry which is preliminary data.</text>
</comment>
<comment type="subcellular location">
    <subcellularLocation>
        <location evidence="2">Mitochondrion inner membrane</location>
    </subcellularLocation>
</comment>
<keyword evidence="4 9" id="KW-0812">Transmembrane</keyword>
<evidence type="ECO:0000256" key="9">
    <source>
        <dbReference type="SAM" id="Phobius"/>
    </source>
</evidence>
<organism evidence="10 11">
    <name type="scientific">Triparma strigata</name>
    <dbReference type="NCBI Taxonomy" id="1606541"/>
    <lineage>
        <taxon>Eukaryota</taxon>
        <taxon>Sar</taxon>
        <taxon>Stramenopiles</taxon>
        <taxon>Ochrophyta</taxon>
        <taxon>Bolidophyceae</taxon>
        <taxon>Parmales</taxon>
        <taxon>Triparmaceae</taxon>
        <taxon>Triparma</taxon>
    </lineage>
</organism>
<keyword evidence="8 9" id="KW-0472">Membrane</keyword>
<evidence type="ECO:0000256" key="2">
    <source>
        <dbReference type="ARBA" id="ARBA00004273"/>
    </source>
</evidence>
<evidence type="ECO:0000256" key="1">
    <source>
        <dbReference type="ARBA" id="ARBA00002689"/>
    </source>
</evidence>
<dbReference type="EMBL" id="BRXY01000469">
    <property type="protein sequence ID" value="GMH96486.1"/>
    <property type="molecule type" value="Genomic_DNA"/>
</dbReference>
<dbReference type="Proteomes" id="UP001165085">
    <property type="component" value="Unassembled WGS sequence"/>
</dbReference>
<dbReference type="InterPro" id="IPR007512">
    <property type="entry name" value="Mic10"/>
</dbReference>
<sequence>MPESSPPPTSTPPPPPSFQISSKWDAIIVDSLTTTAIATAACGTLGMILFKNGGGYRVGSVMAGVGFGVGNAGFKVWDMKK</sequence>
<proteinExistence type="inferred from homology"/>
<evidence type="ECO:0000313" key="10">
    <source>
        <dbReference type="EMBL" id="GMH96486.1"/>
    </source>
</evidence>
<dbReference type="AlphaFoldDB" id="A0A9W7BU22"/>
<dbReference type="GO" id="GO:0061617">
    <property type="term" value="C:MICOS complex"/>
    <property type="evidence" value="ECO:0007669"/>
    <property type="project" value="InterPro"/>
</dbReference>
<protein>
    <submittedName>
        <fullName evidence="10">Uncharacterized protein</fullName>
    </submittedName>
</protein>
<evidence type="ECO:0000256" key="5">
    <source>
        <dbReference type="ARBA" id="ARBA00022792"/>
    </source>
</evidence>